<protein>
    <submittedName>
        <fullName evidence="2">Uncharacterized protein</fullName>
    </submittedName>
</protein>
<evidence type="ECO:0000256" key="1">
    <source>
        <dbReference type="SAM" id="MobiDB-lite"/>
    </source>
</evidence>
<feature type="compositionally biased region" description="Basic and acidic residues" evidence="1">
    <location>
        <begin position="199"/>
        <end position="215"/>
    </location>
</feature>
<keyword evidence="3" id="KW-1185">Reference proteome</keyword>
<feature type="region of interest" description="Disordered" evidence="1">
    <location>
        <begin position="1"/>
        <end position="25"/>
    </location>
</feature>
<feature type="compositionally biased region" description="Basic and acidic residues" evidence="1">
    <location>
        <begin position="145"/>
        <end position="160"/>
    </location>
</feature>
<evidence type="ECO:0000313" key="2">
    <source>
        <dbReference type="EMBL" id="KAK9786903.1"/>
    </source>
</evidence>
<feature type="region of interest" description="Disordered" evidence="1">
    <location>
        <begin position="287"/>
        <end position="547"/>
    </location>
</feature>
<feature type="compositionally biased region" description="Low complexity" evidence="1">
    <location>
        <begin position="387"/>
        <end position="400"/>
    </location>
</feature>
<gene>
    <name evidence="2" type="ORF">WJX73_007076</name>
</gene>
<dbReference type="Proteomes" id="UP001465755">
    <property type="component" value="Unassembled WGS sequence"/>
</dbReference>
<comment type="caution">
    <text evidence="2">The sequence shown here is derived from an EMBL/GenBank/DDBJ whole genome shotgun (WGS) entry which is preliminary data.</text>
</comment>
<feature type="region of interest" description="Disordered" evidence="1">
    <location>
        <begin position="760"/>
        <end position="833"/>
    </location>
</feature>
<accession>A0AAW1NHL4</accession>
<feature type="compositionally biased region" description="Low complexity" evidence="1">
    <location>
        <begin position="294"/>
        <end position="303"/>
    </location>
</feature>
<organism evidence="2 3">
    <name type="scientific">Symbiochloris irregularis</name>
    <dbReference type="NCBI Taxonomy" id="706552"/>
    <lineage>
        <taxon>Eukaryota</taxon>
        <taxon>Viridiplantae</taxon>
        <taxon>Chlorophyta</taxon>
        <taxon>core chlorophytes</taxon>
        <taxon>Trebouxiophyceae</taxon>
        <taxon>Trebouxiales</taxon>
        <taxon>Trebouxiaceae</taxon>
        <taxon>Symbiochloris</taxon>
    </lineage>
</organism>
<sequence length="833" mass="89000">MVSSALAHCLSSPVEDDNTTDQASLDQHDESAVQTATHTSARFNLAKFSAFVTGKSANLSEHNSRHRASPVSLQVVTRCPSSADLLLASYSCSEVALQIPEPIELGIPPSTEDARSQTPLLTFPWQNEAALRLAGPEHRRMVQQLEERTASRKQSMRDQHLAAAQSLKLDHGIQSAESSSSAVRPSGEQLILSSAGVPERSDNDLPRSRSAEPPRRSRSLGSSFKRSSSQPAGLTAARLARRATREHSTLAPRSAIQWQPAPQEVATAPSRLVAGNENVRPNLPAQLAAEEEASSSASYYVPRSRSRPRAAAQLNSSDRADRQDYLPANSRGNVGAFALPSERVQPSFIPRDATEGRSEPGYAQQDSLPVASSRPAFQPPPTSQPEAQALDDALAIIDQAMESNFAHQDSASSVPFSQPSQPPSHPSQQIPLDDDMIMRAAHAAGFSFQASSNPEPVPQDELPEAAAATATIKPRSSADQSSAPALQAVPEDRPSAFNRRGHPQPFVRTLPARSSGANPLLGEASSGDEASSHQEPQQAEEDPVSGTLQDAAWSRVPVQSSAAPTIAAEGGVLMDDSMDGDSHPGRLSFGLSTGSIDLGDPPHDGGMRQLWQELKELCSRPRGQRDPAAMARYLDLKLNLAGQQLSAAGSKPLNSEPETPLKTEELPSAAHRRGASPPGRRPAKKRLSFQRDWLHSSSCRLQSDPPQRRATLPDAPSSPPAIQPATRQRRTGIASIESSEAQQQMPAQGYYAYLNGNAGWGNGDQEPPEGADANVSSTRFTPVPHPGWQAMVKGHRAAKRAGVRPSSPVSARVIAPSSPHSARDAARHGSQLY</sequence>
<feature type="region of interest" description="Disordered" evidence="1">
    <location>
        <begin position="647"/>
        <end position="742"/>
    </location>
</feature>
<reference evidence="2 3" key="1">
    <citation type="journal article" date="2024" name="Nat. Commun.">
        <title>Phylogenomics reveals the evolutionary origins of lichenization in chlorophyte algae.</title>
        <authorList>
            <person name="Puginier C."/>
            <person name="Libourel C."/>
            <person name="Otte J."/>
            <person name="Skaloud P."/>
            <person name="Haon M."/>
            <person name="Grisel S."/>
            <person name="Petersen M."/>
            <person name="Berrin J.G."/>
            <person name="Delaux P.M."/>
            <person name="Dal Grande F."/>
            <person name="Keller J."/>
        </authorList>
    </citation>
    <scope>NUCLEOTIDE SEQUENCE [LARGE SCALE GENOMIC DNA]</scope>
    <source>
        <strain evidence="2 3">SAG 2036</strain>
    </source>
</reference>
<feature type="compositionally biased region" description="Basic residues" evidence="1">
    <location>
        <begin position="793"/>
        <end position="802"/>
    </location>
</feature>
<feature type="compositionally biased region" description="Low complexity" evidence="1">
    <location>
        <begin position="219"/>
        <end position="238"/>
    </location>
</feature>
<evidence type="ECO:0000313" key="3">
    <source>
        <dbReference type="Proteomes" id="UP001465755"/>
    </source>
</evidence>
<dbReference type="EMBL" id="JALJOQ010000261">
    <property type="protein sequence ID" value="KAK9786903.1"/>
    <property type="molecule type" value="Genomic_DNA"/>
</dbReference>
<feature type="compositionally biased region" description="Low complexity" evidence="1">
    <location>
        <begin position="410"/>
        <end position="419"/>
    </location>
</feature>
<feature type="compositionally biased region" description="Polar residues" evidence="1">
    <location>
        <begin position="695"/>
        <end position="705"/>
    </location>
</feature>
<feature type="region of interest" description="Disordered" evidence="1">
    <location>
        <begin position="145"/>
        <end position="263"/>
    </location>
</feature>
<proteinExistence type="predicted"/>
<name>A0AAW1NHL4_9CHLO</name>
<dbReference type="AlphaFoldDB" id="A0AAW1NHL4"/>